<evidence type="ECO:0000313" key="2">
    <source>
        <dbReference type="Proteomes" id="UP000035681"/>
    </source>
</evidence>
<dbReference type="Proteomes" id="UP000035681">
    <property type="component" value="Unplaced"/>
</dbReference>
<proteinExistence type="predicted"/>
<dbReference type="AlphaFoldDB" id="A0A0K0DST4"/>
<feature type="compositionally biased region" description="Basic and acidic residues" evidence="1">
    <location>
        <begin position="36"/>
        <end position="45"/>
    </location>
</feature>
<name>A0A0K0DST4_STRER</name>
<accession>A0A0K0DST4</accession>
<reference evidence="3" key="1">
    <citation type="submission" date="2015-08" db="UniProtKB">
        <authorList>
            <consortium name="WormBaseParasite"/>
        </authorList>
    </citation>
    <scope>IDENTIFICATION</scope>
</reference>
<sequence length="272" mass="30903">MSRDRKSRRTRSKSRDLESRRRSRKRNHSVRGGRNSNDRKGDKSSRNVSRRSRKHRYKVRDGEQSLPDISSTNLQQPQFPKPGGEGQQLNGAPNVPQPYLPPTTYDSNQKIAAEAFSKSLDSSNKQIGGGSFSESHKATTKRVRRTAPNLSANYHSLTISSQKVDGKMVHSIITTTTENIPKRIHFDCNKNNIGNKNILDNFEILKVCKNIQNSIRFGNCPKETIPFSKYNNRTIPQSADGGIFKTKDDVKLNSREMLLARMHSLQNKFYLS</sequence>
<protein>
    <submittedName>
        <fullName evidence="3 4">Uncharacterized protein</fullName>
    </submittedName>
</protein>
<feature type="region of interest" description="Disordered" evidence="1">
    <location>
        <begin position="1"/>
        <end position="105"/>
    </location>
</feature>
<dbReference type="WBParaSite" id="TCONS_00001497.p1">
    <property type="protein sequence ID" value="TCONS_00001497.p1"/>
    <property type="gene ID" value="XLOC_001376"/>
</dbReference>
<feature type="compositionally biased region" description="Polar residues" evidence="1">
    <location>
        <begin position="67"/>
        <end position="78"/>
    </location>
</feature>
<feature type="compositionally biased region" description="Basic residues" evidence="1">
    <location>
        <begin position="48"/>
        <end position="58"/>
    </location>
</feature>
<feature type="compositionally biased region" description="Basic residues" evidence="1">
    <location>
        <begin position="21"/>
        <end position="31"/>
    </location>
</feature>
<organism evidence="3">
    <name type="scientific">Strongyloides stercoralis</name>
    <name type="common">Threadworm</name>
    <dbReference type="NCBI Taxonomy" id="6248"/>
    <lineage>
        <taxon>Eukaryota</taxon>
        <taxon>Metazoa</taxon>
        <taxon>Ecdysozoa</taxon>
        <taxon>Nematoda</taxon>
        <taxon>Chromadorea</taxon>
        <taxon>Rhabditida</taxon>
        <taxon>Tylenchina</taxon>
        <taxon>Panagrolaimomorpha</taxon>
        <taxon>Strongyloidoidea</taxon>
        <taxon>Strongyloididae</taxon>
        <taxon>Strongyloides</taxon>
    </lineage>
</organism>
<keyword evidence="2" id="KW-1185">Reference proteome</keyword>
<evidence type="ECO:0000313" key="3">
    <source>
        <dbReference type="WBParaSite" id="SSTP_0000029800.1"/>
    </source>
</evidence>
<feature type="region of interest" description="Disordered" evidence="1">
    <location>
        <begin position="120"/>
        <end position="143"/>
    </location>
</feature>
<evidence type="ECO:0000313" key="4">
    <source>
        <dbReference type="WBParaSite" id="TCONS_00001497.p1"/>
    </source>
</evidence>
<feature type="compositionally biased region" description="Basic residues" evidence="1">
    <location>
        <begin position="1"/>
        <end position="12"/>
    </location>
</feature>
<dbReference type="WBParaSite" id="SSTP_0000029800.1">
    <property type="protein sequence ID" value="SSTP_0000029800.1"/>
    <property type="gene ID" value="SSTP_0000029800"/>
</dbReference>
<evidence type="ECO:0000256" key="1">
    <source>
        <dbReference type="SAM" id="MobiDB-lite"/>
    </source>
</evidence>